<dbReference type="FunFam" id="3.40.1170.10:FF:000001">
    <property type="entry name" value="DNA mismatch repair protein MutS"/>
    <property type="match status" value="1"/>
</dbReference>
<evidence type="ECO:0000256" key="4">
    <source>
        <dbReference type="ARBA" id="ARBA00022763"/>
    </source>
</evidence>
<dbReference type="SMART" id="SM00533">
    <property type="entry name" value="MUTSd"/>
    <property type="match status" value="1"/>
</dbReference>
<dbReference type="SUPFAM" id="SSF55271">
    <property type="entry name" value="DNA repair protein MutS, domain I"/>
    <property type="match status" value="1"/>
</dbReference>
<dbReference type="SMART" id="SM00534">
    <property type="entry name" value="MUTSac"/>
    <property type="match status" value="1"/>
</dbReference>
<dbReference type="FunFam" id="1.10.1420.10:FF:000002">
    <property type="entry name" value="DNA mismatch repair protein MutS"/>
    <property type="match status" value="1"/>
</dbReference>
<feature type="domain" description="DNA mismatch repair proteins mutS family" evidence="11">
    <location>
        <begin position="689"/>
        <end position="705"/>
    </location>
</feature>
<dbReference type="GO" id="GO:0006298">
    <property type="term" value="P:mismatch repair"/>
    <property type="evidence" value="ECO:0007669"/>
    <property type="project" value="UniProtKB-UniRule"/>
</dbReference>
<organism evidence="12 13">
    <name type="scientific">Methylomarinovum caldicuralii</name>
    <dbReference type="NCBI Taxonomy" id="438856"/>
    <lineage>
        <taxon>Bacteria</taxon>
        <taxon>Pseudomonadati</taxon>
        <taxon>Pseudomonadota</taxon>
        <taxon>Gammaproteobacteria</taxon>
        <taxon>Methylococcales</taxon>
        <taxon>Methylothermaceae</taxon>
        <taxon>Methylomarinovum</taxon>
    </lineage>
</organism>
<evidence type="ECO:0000313" key="12">
    <source>
        <dbReference type="EMBL" id="BCX80933.1"/>
    </source>
</evidence>
<dbReference type="HAMAP" id="MF_00096">
    <property type="entry name" value="MutS"/>
    <property type="match status" value="1"/>
</dbReference>
<evidence type="ECO:0000256" key="2">
    <source>
        <dbReference type="ARBA" id="ARBA00021982"/>
    </source>
</evidence>
<accession>A0AAU9CM59</accession>
<dbReference type="PANTHER" id="PTHR11361:SF34">
    <property type="entry name" value="DNA MISMATCH REPAIR PROTEIN MSH1, MITOCHONDRIAL"/>
    <property type="match status" value="1"/>
</dbReference>
<dbReference type="GO" id="GO:0003684">
    <property type="term" value="F:damaged DNA binding"/>
    <property type="evidence" value="ECO:0007669"/>
    <property type="project" value="UniProtKB-UniRule"/>
</dbReference>
<keyword evidence="6 9" id="KW-0238">DNA-binding</keyword>
<sequence length="858" mass="95419">MTPTLPLEHHTPMVQQYLRLKAEYPDTLLLYRMGDFYELFFDDAVKAARLLDLTLTSRGESGGQRVPMAGIPYHALENYLARLLKLGESAAICEQIGDPAKSKGPVERKVVRVVTPGTATDEALLEERRDNLLLAVAPAGTGFGLAHLELSCARFAVQQVENEAALAAELERLDPAEILVPEDWDLPACLAERSGITCRPPWHFDPAGSRRLLLAQFKTRDLSGFGCEGLELAVAAAGALLQYVQETQRSALPHLTGLQVESGADTIGLDAASRRNLELDRHPSGKREFTLLGVLDATVTAAGGRLLKRWLHRPLRDRAAIEARLDAVETLIETGRYETLREALRRTGDIERAASRIALGTARPRDLALIRQTLETLPDLRGLLADSDTARLRHLRAELADLPEIQALLERALVAEPPALIRDGGVIAPGYDAELDELRRLSQHGDDWLLELERRERERSGIASLKLRYNKVHGYYLEIPRTQSERVPADYVRRQTLKNVERFITPELKAFEDKVLSAREKALALEKALYERLLQTLAPQVPAIQARARALAELDVLANLAERAVACDWRRPQLTDTPGIRIEAGRHPVVERQVDNFVPNDLELNPQRRLHIVTGPNMGGKSTYMRQNALIVLMAHLGSFVPAERAVIGPVDRIFTRIGASDDLASGRSTFMVEMTETATILHNATEHSLVLLDEIGRGTSTFDGLSLAWAVAERLLGRNRALTLFATHYFELTALTEQLEGAVNVHLEAAEYDGHIVFLHSVREGPASQSYGLQVAALAGVPQDVIERARRKLVELENRRDNTETPPPQLDLFTRPAGAWLDEQLQRLDPDGLTPRQALQLLYEWKERLEQHAGARS</sequence>
<dbReference type="RefSeq" id="WP_317705878.1">
    <property type="nucleotide sequence ID" value="NZ_AP024714.1"/>
</dbReference>
<gene>
    <name evidence="9" type="primary">mutS</name>
    <name evidence="12" type="ORF">MIT9_P0511</name>
</gene>
<dbReference type="NCBIfam" id="NF003810">
    <property type="entry name" value="PRK05399.1"/>
    <property type="match status" value="1"/>
</dbReference>
<feature type="binding site" evidence="9">
    <location>
        <begin position="615"/>
        <end position="622"/>
    </location>
    <ligand>
        <name>ATP</name>
        <dbReference type="ChEBI" id="CHEBI:30616"/>
    </ligand>
</feature>
<dbReference type="Pfam" id="PF01624">
    <property type="entry name" value="MutS_I"/>
    <property type="match status" value="1"/>
</dbReference>
<dbReference type="InterPro" id="IPR045076">
    <property type="entry name" value="MutS"/>
</dbReference>
<dbReference type="GO" id="GO:0030983">
    <property type="term" value="F:mismatched DNA binding"/>
    <property type="evidence" value="ECO:0007669"/>
    <property type="project" value="InterPro"/>
</dbReference>
<evidence type="ECO:0000256" key="9">
    <source>
        <dbReference type="HAMAP-Rule" id="MF_00096"/>
    </source>
</evidence>
<dbReference type="PROSITE" id="PS00486">
    <property type="entry name" value="DNA_MISMATCH_REPAIR_2"/>
    <property type="match status" value="1"/>
</dbReference>
<dbReference type="FunFam" id="3.40.50.300:FF:000283">
    <property type="entry name" value="DNA mismatch repair protein MutS"/>
    <property type="match status" value="1"/>
</dbReference>
<name>A0AAU9CM59_9GAMM</name>
<dbReference type="Gene3D" id="3.40.1170.10">
    <property type="entry name" value="DNA repair protein MutS, domain I"/>
    <property type="match status" value="1"/>
</dbReference>
<dbReference type="InterPro" id="IPR005748">
    <property type="entry name" value="DNA_mismatch_repair_MutS"/>
</dbReference>
<evidence type="ECO:0000256" key="3">
    <source>
        <dbReference type="ARBA" id="ARBA00022741"/>
    </source>
</evidence>
<dbReference type="GO" id="GO:0005524">
    <property type="term" value="F:ATP binding"/>
    <property type="evidence" value="ECO:0007669"/>
    <property type="project" value="UniProtKB-UniRule"/>
</dbReference>
<dbReference type="InterPro" id="IPR036187">
    <property type="entry name" value="DNA_mismatch_repair_MutS_sf"/>
</dbReference>
<dbReference type="CDD" id="cd03284">
    <property type="entry name" value="ABC_MutS1"/>
    <property type="match status" value="1"/>
</dbReference>
<keyword evidence="7 9" id="KW-0234">DNA repair</keyword>
<dbReference type="Gene3D" id="3.40.50.300">
    <property type="entry name" value="P-loop containing nucleotide triphosphate hydrolases"/>
    <property type="match status" value="1"/>
</dbReference>
<dbReference type="InterPro" id="IPR027417">
    <property type="entry name" value="P-loop_NTPase"/>
</dbReference>
<dbReference type="Pfam" id="PF05188">
    <property type="entry name" value="MutS_II"/>
    <property type="match status" value="1"/>
</dbReference>
<reference evidence="13" key="1">
    <citation type="journal article" date="2024" name="Int. J. Syst. Evol. Microbiol.">
        <title>Methylomarinovum tepidoasis sp. nov., a moderately thermophilic methanotroph of the family Methylothermaceae isolated from a deep-sea hydrothermal field.</title>
        <authorList>
            <person name="Hirayama H."/>
            <person name="Takaki Y."/>
            <person name="Abe M."/>
            <person name="Miyazaki M."/>
            <person name="Uematsu K."/>
            <person name="Matsui Y."/>
            <person name="Takai K."/>
        </authorList>
    </citation>
    <scope>NUCLEOTIDE SEQUENCE [LARGE SCALE GENOMIC DNA]</scope>
    <source>
        <strain evidence="13">IT-9</strain>
    </source>
</reference>
<dbReference type="PANTHER" id="PTHR11361">
    <property type="entry name" value="DNA MISMATCH REPAIR PROTEIN MUTS FAMILY MEMBER"/>
    <property type="match status" value="1"/>
</dbReference>
<dbReference type="InterPro" id="IPR017261">
    <property type="entry name" value="DNA_mismatch_repair_MutS/MSH"/>
</dbReference>
<dbReference type="Gene3D" id="6.10.140.430">
    <property type="match status" value="1"/>
</dbReference>
<dbReference type="InterPro" id="IPR007695">
    <property type="entry name" value="DNA_mismatch_repair_MutS-lik_N"/>
</dbReference>
<evidence type="ECO:0000259" key="11">
    <source>
        <dbReference type="PROSITE" id="PS00486"/>
    </source>
</evidence>
<dbReference type="Pfam" id="PF00488">
    <property type="entry name" value="MutS_V"/>
    <property type="match status" value="1"/>
</dbReference>
<dbReference type="EMBL" id="AP024714">
    <property type="protein sequence ID" value="BCX80933.1"/>
    <property type="molecule type" value="Genomic_DNA"/>
</dbReference>
<evidence type="ECO:0000256" key="10">
    <source>
        <dbReference type="RuleBase" id="RU003756"/>
    </source>
</evidence>
<dbReference type="SUPFAM" id="SSF48334">
    <property type="entry name" value="DNA repair protein MutS, domain III"/>
    <property type="match status" value="1"/>
</dbReference>
<dbReference type="InterPro" id="IPR036678">
    <property type="entry name" value="MutS_con_dom_sf"/>
</dbReference>
<dbReference type="SUPFAM" id="SSF52540">
    <property type="entry name" value="P-loop containing nucleoside triphosphate hydrolases"/>
    <property type="match status" value="1"/>
</dbReference>
<proteinExistence type="inferred from homology"/>
<dbReference type="InterPro" id="IPR016151">
    <property type="entry name" value="DNA_mismatch_repair_MutS_N"/>
</dbReference>
<dbReference type="InterPro" id="IPR007861">
    <property type="entry name" value="DNA_mismatch_repair_MutS_clamp"/>
</dbReference>
<dbReference type="GO" id="GO:0140664">
    <property type="term" value="F:ATP-dependent DNA damage sensor activity"/>
    <property type="evidence" value="ECO:0007669"/>
    <property type="project" value="InterPro"/>
</dbReference>
<keyword evidence="13" id="KW-1185">Reference proteome</keyword>
<dbReference type="Gene3D" id="1.10.1420.10">
    <property type="match status" value="2"/>
</dbReference>
<keyword evidence="3 9" id="KW-0547">Nucleotide-binding</keyword>
<dbReference type="SUPFAM" id="SSF53150">
    <property type="entry name" value="DNA repair protein MutS, domain II"/>
    <property type="match status" value="1"/>
</dbReference>
<evidence type="ECO:0000256" key="1">
    <source>
        <dbReference type="ARBA" id="ARBA00006271"/>
    </source>
</evidence>
<dbReference type="Proteomes" id="UP001321825">
    <property type="component" value="Chromosome"/>
</dbReference>
<dbReference type="InterPro" id="IPR007860">
    <property type="entry name" value="DNA_mmatch_repair_MutS_con_dom"/>
</dbReference>
<dbReference type="Pfam" id="PF05192">
    <property type="entry name" value="MutS_III"/>
    <property type="match status" value="1"/>
</dbReference>
<dbReference type="NCBIfam" id="TIGR01070">
    <property type="entry name" value="mutS1"/>
    <property type="match status" value="1"/>
</dbReference>
<dbReference type="Pfam" id="PF05190">
    <property type="entry name" value="MutS_IV"/>
    <property type="match status" value="1"/>
</dbReference>
<keyword evidence="4 9" id="KW-0227">DNA damage</keyword>
<dbReference type="AlphaFoldDB" id="A0AAU9CM59"/>
<evidence type="ECO:0000256" key="5">
    <source>
        <dbReference type="ARBA" id="ARBA00022840"/>
    </source>
</evidence>
<keyword evidence="5 9" id="KW-0067">ATP-binding</keyword>
<dbReference type="Gene3D" id="3.30.420.110">
    <property type="entry name" value="MutS, connector domain"/>
    <property type="match status" value="1"/>
</dbReference>
<evidence type="ECO:0000256" key="8">
    <source>
        <dbReference type="ARBA" id="ARBA00024647"/>
    </source>
</evidence>
<comment type="similarity">
    <text evidence="1 9 10">Belongs to the DNA mismatch repair MutS family.</text>
</comment>
<dbReference type="GO" id="GO:0005829">
    <property type="term" value="C:cytosol"/>
    <property type="evidence" value="ECO:0007669"/>
    <property type="project" value="TreeGrafter"/>
</dbReference>
<comment type="function">
    <text evidence="8 9">This protein is involved in the repair of mismatches in DNA. It is possible that it carries out the mismatch recognition step. This protein has a weak ATPase activity.</text>
</comment>
<evidence type="ECO:0000256" key="6">
    <source>
        <dbReference type="ARBA" id="ARBA00023125"/>
    </source>
</evidence>
<protein>
    <recommendedName>
        <fullName evidence="2 9">DNA mismatch repair protein MutS</fullName>
    </recommendedName>
</protein>
<dbReference type="InterPro" id="IPR000432">
    <property type="entry name" value="DNA_mismatch_repair_MutS_C"/>
</dbReference>
<dbReference type="PIRSF" id="PIRSF037677">
    <property type="entry name" value="DNA_mis_repair_Msh6"/>
    <property type="match status" value="1"/>
</dbReference>
<evidence type="ECO:0000256" key="7">
    <source>
        <dbReference type="ARBA" id="ARBA00023204"/>
    </source>
</evidence>
<evidence type="ECO:0000313" key="13">
    <source>
        <dbReference type="Proteomes" id="UP001321825"/>
    </source>
</evidence>
<dbReference type="InterPro" id="IPR007696">
    <property type="entry name" value="DNA_mismatch_repair_MutS_core"/>
</dbReference>
<dbReference type="KEGG" id="mcau:MIT9_P0511"/>